<keyword evidence="10" id="KW-0679">Respiratory chain</keyword>
<keyword evidence="13" id="KW-1185">Reference proteome</keyword>
<dbReference type="PROSITE" id="PS51007">
    <property type="entry name" value="CYTC"/>
    <property type="match status" value="1"/>
</dbReference>
<dbReference type="FunFam" id="1.10.760.10:FF:000001">
    <property type="entry name" value="Cytochrome c iso-1"/>
    <property type="match status" value="1"/>
</dbReference>
<keyword evidence="6 10" id="KW-0249">Electron transport</keyword>
<dbReference type="OrthoDB" id="449280at2759"/>
<dbReference type="Pfam" id="PF00034">
    <property type="entry name" value="Cytochrom_C"/>
    <property type="match status" value="1"/>
</dbReference>
<keyword evidence="7 8" id="KW-0408">Iron</keyword>
<feature type="domain" description="Cytochrome c" evidence="11">
    <location>
        <begin position="6"/>
        <end position="107"/>
    </location>
</feature>
<evidence type="ECO:0000256" key="2">
    <source>
        <dbReference type="ARBA" id="ARBA00006488"/>
    </source>
</evidence>
<sequence length="108" mass="11482">MTVPEGDAAVGEKIFKTRCAQCHVYDKAGGNKVGPNLHGLFGRVSGSVDGFAYSPANKSAGVTWNEESLFSYLENPKKFMPGNKMAFAGLPKAADRANLIAFLKQATA</sequence>
<name>A0A8K0AIT4_ANDGO</name>
<comment type="function">
    <text evidence="10">Electron carrier protein. The oxidized form of the cytochrome c heme group can accept an electron from the heme group of the cytochrome c1 subunit of cytochrome reductase. Cytochrome c then transfers this electron to the cytochrome oxidase complex, the final protein carrier in the mitochondrial electron-transport chain.</text>
</comment>
<dbReference type="GO" id="GO:0046872">
    <property type="term" value="F:metal ion binding"/>
    <property type="evidence" value="ECO:0007669"/>
    <property type="project" value="UniProtKB-KW"/>
</dbReference>
<dbReference type="Gene3D" id="1.10.760.10">
    <property type="entry name" value="Cytochrome c-like domain"/>
    <property type="match status" value="1"/>
</dbReference>
<evidence type="ECO:0000256" key="8">
    <source>
        <dbReference type="PROSITE-ProRule" id="PRU00433"/>
    </source>
</evidence>
<gene>
    <name evidence="12" type="ORF">ANDGO_03531</name>
</gene>
<organism evidence="12 13">
    <name type="scientific">Andalucia godoyi</name>
    <name type="common">Flagellate</name>
    <dbReference type="NCBI Taxonomy" id="505711"/>
    <lineage>
        <taxon>Eukaryota</taxon>
        <taxon>Discoba</taxon>
        <taxon>Jakobida</taxon>
        <taxon>Andalucina</taxon>
        <taxon>Andaluciidae</taxon>
        <taxon>Andalucia</taxon>
    </lineage>
</organism>
<dbReference type="EMBL" id="VRVR01000026">
    <property type="protein sequence ID" value="KAF0852597.1"/>
    <property type="molecule type" value="Genomic_DNA"/>
</dbReference>
<dbReference type="PRINTS" id="PR00604">
    <property type="entry name" value="CYTCHRMECIAB"/>
</dbReference>
<keyword evidence="5 8" id="KW-0479">Metal-binding</keyword>
<accession>A0A8K0AIT4</accession>
<evidence type="ECO:0000256" key="9">
    <source>
        <dbReference type="RuleBase" id="RU004426"/>
    </source>
</evidence>
<evidence type="ECO:0000256" key="1">
    <source>
        <dbReference type="ARBA" id="ARBA00004569"/>
    </source>
</evidence>
<comment type="caution">
    <text evidence="12">The sequence shown here is derived from an EMBL/GenBank/DDBJ whole genome shotgun (WGS) entry which is preliminary data.</text>
</comment>
<keyword evidence="4 8" id="KW-0349">Heme</keyword>
<comment type="subcellular location">
    <subcellularLocation>
        <location evidence="1">Mitochondrion intermembrane space</location>
    </subcellularLocation>
</comment>
<dbReference type="PANTHER" id="PTHR11961">
    <property type="entry name" value="CYTOCHROME C"/>
    <property type="match status" value="1"/>
</dbReference>
<dbReference type="GO" id="GO:0005758">
    <property type="term" value="C:mitochondrial intermembrane space"/>
    <property type="evidence" value="ECO:0007669"/>
    <property type="project" value="UniProtKB-SubCell"/>
</dbReference>
<evidence type="ECO:0000256" key="7">
    <source>
        <dbReference type="ARBA" id="ARBA00023004"/>
    </source>
</evidence>
<evidence type="ECO:0000313" key="12">
    <source>
        <dbReference type="EMBL" id="KAF0852597.1"/>
    </source>
</evidence>
<dbReference type="InterPro" id="IPR009056">
    <property type="entry name" value="Cyt_c-like_dom"/>
</dbReference>
<evidence type="ECO:0000256" key="10">
    <source>
        <dbReference type="RuleBase" id="RU004427"/>
    </source>
</evidence>
<dbReference type="InterPro" id="IPR036909">
    <property type="entry name" value="Cyt_c-like_dom_sf"/>
</dbReference>
<evidence type="ECO:0000313" key="13">
    <source>
        <dbReference type="Proteomes" id="UP000799049"/>
    </source>
</evidence>
<dbReference type="Proteomes" id="UP000799049">
    <property type="component" value="Unassembled WGS sequence"/>
</dbReference>
<evidence type="ECO:0000256" key="4">
    <source>
        <dbReference type="ARBA" id="ARBA00022617"/>
    </source>
</evidence>
<evidence type="ECO:0000256" key="6">
    <source>
        <dbReference type="ARBA" id="ARBA00022982"/>
    </source>
</evidence>
<evidence type="ECO:0000259" key="11">
    <source>
        <dbReference type="PROSITE" id="PS51007"/>
    </source>
</evidence>
<proteinExistence type="inferred from homology"/>
<evidence type="ECO:0000256" key="5">
    <source>
        <dbReference type="ARBA" id="ARBA00022723"/>
    </source>
</evidence>
<reference evidence="12" key="1">
    <citation type="submission" date="2019-09" db="EMBL/GenBank/DDBJ databases">
        <title>The Mitochondrial Proteome of the Jakobid, Andalucia godoyi, a Protist With the Most Gene-Rich and Bacteria-Like Mitochondrial Genome.</title>
        <authorList>
            <person name="Gray M.W."/>
            <person name="Burger G."/>
            <person name="Derelle R."/>
            <person name="Klimes V."/>
            <person name="Leger M."/>
            <person name="Sarrasin M."/>
            <person name="Vlcek C."/>
            <person name="Roger A.J."/>
            <person name="Elias M."/>
            <person name="Lang B.F."/>
        </authorList>
    </citation>
    <scope>NUCLEOTIDE SEQUENCE</scope>
    <source>
        <strain evidence="12">And28</strain>
    </source>
</reference>
<dbReference type="InterPro" id="IPR002327">
    <property type="entry name" value="Cyt_c_1A/1B"/>
</dbReference>
<dbReference type="GO" id="GO:0009055">
    <property type="term" value="F:electron transfer activity"/>
    <property type="evidence" value="ECO:0007669"/>
    <property type="project" value="InterPro"/>
</dbReference>
<comment type="PTM">
    <text evidence="10">Binds 1 heme group per subunit.</text>
</comment>
<comment type="similarity">
    <text evidence="2 9">Belongs to the cytochrome c family.</text>
</comment>
<evidence type="ECO:0000256" key="3">
    <source>
        <dbReference type="ARBA" id="ARBA00022448"/>
    </source>
</evidence>
<keyword evidence="10" id="KW-0496">Mitochondrion</keyword>
<protein>
    <submittedName>
        <fullName evidence="12">Mitochondrial cytochrome c2 (Cyc7)</fullName>
    </submittedName>
</protein>
<dbReference type="AlphaFoldDB" id="A0A8K0AIT4"/>
<dbReference type="GO" id="GO:0020037">
    <property type="term" value="F:heme binding"/>
    <property type="evidence" value="ECO:0007669"/>
    <property type="project" value="InterPro"/>
</dbReference>
<keyword evidence="3 10" id="KW-0813">Transport</keyword>
<dbReference type="SUPFAM" id="SSF46626">
    <property type="entry name" value="Cytochrome c"/>
    <property type="match status" value="1"/>
</dbReference>